<protein>
    <submittedName>
        <fullName evidence="3">Putative mitochondrial chaperone protein DNAj</fullName>
    </submittedName>
</protein>
<evidence type="ECO:0000256" key="1">
    <source>
        <dbReference type="SAM" id="MobiDB-lite"/>
    </source>
</evidence>
<comment type="caution">
    <text evidence="3">The sequence shown here is derived from an EMBL/GenBank/DDBJ whole genome shotgun (WGS) entry which is preliminary data.</text>
</comment>
<sequence>MLRRCLLRRCMPIGVACRTLGFQTPPTNNRDLKKRFIQLTKEHHPDLHADDAEAATERMVRLTQAYTCLKKLLEHGVHYQRNAGAGAGPQQKSGERSSSRAEEVEWAEAAASFRAPGSSISLRGFTLPWQRATTTTATASMESMMSEPNVSFHDFVRFARQLEHDRQRREERRRSDAATADGTHGFTAEYFESTERSRTACRGPKVGPASTHVVRLWAFYYGRRLRAFAVAAPRNAWHTIRYILLGH</sequence>
<feature type="compositionally biased region" description="Basic and acidic residues" evidence="1">
    <location>
        <begin position="164"/>
        <end position="176"/>
    </location>
</feature>
<evidence type="ECO:0000313" key="4">
    <source>
        <dbReference type="Proteomes" id="UP000037923"/>
    </source>
</evidence>
<feature type="domain" description="J" evidence="2">
    <location>
        <begin position="15"/>
        <end position="83"/>
    </location>
</feature>
<evidence type="ECO:0000313" key="3">
    <source>
        <dbReference type="EMBL" id="KPA76050.1"/>
    </source>
</evidence>
<feature type="region of interest" description="Disordered" evidence="1">
    <location>
        <begin position="164"/>
        <end position="186"/>
    </location>
</feature>
<dbReference type="AlphaFoldDB" id="A0A0M9FTZ4"/>
<dbReference type="GeneID" id="26908471"/>
<reference evidence="3 4" key="1">
    <citation type="submission" date="2015-07" db="EMBL/GenBank/DDBJ databases">
        <title>High-quality genome of monoxenous trypanosomatid Leptomonas pyrrhocoris.</title>
        <authorList>
            <person name="Flegontov P."/>
            <person name="Butenko A."/>
            <person name="Firsov S."/>
            <person name="Vlcek C."/>
            <person name="Logacheva M.D."/>
            <person name="Field M."/>
            <person name="Filatov D."/>
            <person name="Flegontova O."/>
            <person name="Gerasimov E."/>
            <person name="Jackson A.P."/>
            <person name="Kelly S."/>
            <person name="Opperdoes F."/>
            <person name="O'Reilly A."/>
            <person name="Votypka J."/>
            <person name="Yurchenko V."/>
            <person name="Lukes J."/>
        </authorList>
    </citation>
    <scope>NUCLEOTIDE SEQUENCE [LARGE SCALE GENOMIC DNA]</scope>
    <source>
        <strain evidence="3">H10</strain>
    </source>
</reference>
<feature type="compositionally biased region" description="Basic and acidic residues" evidence="1">
    <location>
        <begin position="93"/>
        <end position="103"/>
    </location>
</feature>
<dbReference type="RefSeq" id="XP_015654489.1">
    <property type="nucleotide sequence ID" value="XM_015807094.1"/>
</dbReference>
<proteinExistence type="predicted"/>
<evidence type="ECO:0000259" key="2">
    <source>
        <dbReference type="PROSITE" id="PS50076"/>
    </source>
</evidence>
<feature type="region of interest" description="Disordered" evidence="1">
    <location>
        <begin position="81"/>
        <end position="103"/>
    </location>
</feature>
<dbReference type="SUPFAM" id="SSF46565">
    <property type="entry name" value="Chaperone J-domain"/>
    <property type="match status" value="1"/>
</dbReference>
<dbReference type="OrthoDB" id="445556at2759"/>
<dbReference type="PROSITE" id="PS50076">
    <property type="entry name" value="DNAJ_2"/>
    <property type="match status" value="1"/>
</dbReference>
<dbReference type="CDD" id="cd06257">
    <property type="entry name" value="DnaJ"/>
    <property type="match status" value="1"/>
</dbReference>
<dbReference type="Gene3D" id="1.10.287.110">
    <property type="entry name" value="DnaJ domain"/>
    <property type="match status" value="1"/>
</dbReference>
<organism evidence="3 4">
    <name type="scientific">Leptomonas pyrrhocoris</name>
    <name type="common">Firebug parasite</name>
    <dbReference type="NCBI Taxonomy" id="157538"/>
    <lineage>
        <taxon>Eukaryota</taxon>
        <taxon>Discoba</taxon>
        <taxon>Euglenozoa</taxon>
        <taxon>Kinetoplastea</taxon>
        <taxon>Metakinetoplastina</taxon>
        <taxon>Trypanosomatida</taxon>
        <taxon>Trypanosomatidae</taxon>
        <taxon>Leishmaniinae</taxon>
        <taxon>Leptomonas</taxon>
    </lineage>
</organism>
<dbReference type="VEuPathDB" id="TriTrypDB:LpyrH10_22_1460"/>
<dbReference type="OMA" id="WQRTTSN"/>
<gene>
    <name evidence="3" type="ORF">ABB37_08186</name>
</gene>
<keyword evidence="4" id="KW-1185">Reference proteome</keyword>
<name>A0A0M9FTZ4_LEPPY</name>
<dbReference type="InterPro" id="IPR036869">
    <property type="entry name" value="J_dom_sf"/>
</dbReference>
<dbReference type="InterPro" id="IPR001623">
    <property type="entry name" value="DnaJ_domain"/>
</dbReference>
<dbReference type="Proteomes" id="UP000037923">
    <property type="component" value="Unassembled WGS sequence"/>
</dbReference>
<accession>A0A0M9FTZ4</accession>
<dbReference type="EMBL" id="LGTL01000022">
    <property type="protein sequence ID" value="KPA76050.1"/>
    <property type="molecule type" value="Genomic_DNA"/>
</dbReference>